<feature type="signal peptide" evidence="2">
    <location>
        <begin position="1"/>
        <end position="22"/>
    </location>
</feature>
<dbReference type="SUPFAM" id="SSF49899">
    <property type="entry name" value="Concanavalin A-like lectins/glucanases"/>
    <property type="match status" value="2"/>
</dbReference>
<feature type="region of interest" description="Disordered" evidence="1">
    <location>
        <begin position="164"/>
        <end position="207"/>
    </location>
</feature>
<protein>
    <submittedName>
        <fullName evidence="3">Uncharacterized protein</fullName>
    </submittedName>
</protein>
<organism evidence="3 4">
    <name type="scientific">Cymbomonas tetramitiformis</name>
    <dbReference type="NCBI Taxonomy" id="36881"/>
    <lineage>
        <taxon>Eukaryota</taxon>
        <taxon>Viridiplantae</taxon>
        <taxon>Chlorophyta</taxon>
        <taxon>Pyramimonadophyceae</taxon>
        <taxon>Pyramimonadales</taxon>
        <taxon>Pyramimonadaceae</taxon>
        <taxon>Cymbomonas</taxon>
    </lineage>
</organism>
<feature type="chain" id="PRO_5042209678" evidence="2">
    <location>
        <begin position="23"/>
        <end position="949"/>
    </location>
</feature>
<feature type="compositionally biased region" description="Pro residues" evidence="1">
    <location>
        <begin position="196"/>
        <end position="207"/>
    </location>
</feature>
<proteinExistence type="predicted"/>
<name>A0AAE0LCS3_9CHLO</name>
<evidence type="ECO:0000256" key="2">
    <source>
        <dbReference type="SAM" id="SignalP"/>
    </source>
</evidence>
<feature type="region of interest" description="Disordered" evidence="1">
    <location>
        <begin position="92"/>
        <end position="145"/>
    </location>
</feature>
<feature type="compositionally biased region" description="Pro residues" evidence="1">
    <location>
        <begin position="130"/>
        <end position="144"/>
    </location>
</feature>
<feature type="region of interest" description="Disordered" evidence="1">
    <location>
        <begin position="871"/>
        <end position="896"/>
    </location>
</feature>
<comment type="caution">
    <text evidence="3">The sequence shown here is derived from an EMBL/GenBank/DDBJ whole genome shotgun (WGS) entry which is preliminary data.</text>
</comment>
<evidence type="ECO:0000313" key="3">
    <source>
        <dbReference type="EMBL" id="KAK3280024.1"/>
    </source>
</evidence>
<gene>
    <name evidence="3" type="ORF">CYMTET_12122</name>
</gene>
<feature type="compositionally biased region" description="Polar residues" evidence="1">
    <location>
        <begin position="112"/>
        <end position="122"/>
    </location>
</feature>
<evidence type="ECO:0000256" key="1">
    <source>
        <dbReference type="SAM" id="MobiDB-lite"/>
    </source>
</evidence>
<keyword evidence="2" id="KW-0732">Signal</keyword>
<dbReference type="InterPro" id="IPR013320">
    <property type="entry name" value="ConA-like_dom_sf"/>
</dbReference>
<dbReference type="Proteomes" id="UP001190700">
    <property type="component" value="Unassembled WGS sequence"/>
</dbReference>
<feature type="compositionally biased region" description="Pro residues" evidence="1">
    <location>
        <begin position="871"/>
        <end position="893"/>
    </location>
</feature>
<feature type="region of interest" description="Disordered" evidence="1">
    <location>
        <begin position="632"/>
        <end position="682"/>
    </location>
</feature>
<feature type="compositionally biased region" description="Pro residues" evidence="1">
    <location>
        <begin position="638"/>
        <end position="682"/>
    </location>
</feature>
<dbReference type="PANTHER" id="PTHR24216">
    <property type="entry name" value="PAXILLIN-RELATED"/>
    <property type="match status" value="1"/>
</dbReference>
<evidence type="ECO:0000313" key="4">
    <source>
        <dbReference type="Proteomes" id="UP001190700"/>
    </source>
</evidence>
<dbReference type="EMBL" id="LGRX02004570">
    <property type="protein sequence ID" value="KAK3280024.1"/>
    <property type="molecule type" value="Genomic_DNA"/>
</dbReference>
<reference evidence="3 4" key="1">
    <citation type="journal article" date="2015" name="Genome Biol. Evol.">
        <title>Comparative Genomics of a Bacterivorous Green Alga Reveals Evolutionary Causalities and Consequences of Phago-Mixotrophic Mode of Nutrition.</title>
        <authorList>
            <person name="Burns J.A."/>
            <person name="Paasch A."/>
            <person name="Narechania A."/>
            <person name="Kim E."/>
        </authorList>
    </citation>
    <scope>NUCLEOTIDE SEQUENCE [LARGE SCALE GENOMIC DNA]</scope>
    <source>
        <strain evidence="3 4">PLY_AMNH</strain>
    </source>
</reference>
<dbReference type="AlphaFoldDB" id="A0AAE0LCS3"/>
<accession>A0AAE0LCS3</accession>
<feature type="compositionally biased region" description="Low complexity" evidence="1">
    <location>
        <begin position="164"/>
        <end position="179"/>
    </location>
</feature>
<keyword evidence="4" id="KW-1185">Reference proteome</keyword>
<sequence length="949" mass="105602">MPRESSWLLLLLVLHHVGYVLSADPVLLGSFQVYEGPSILDGIQRTYTCLEACELLFANATYTSYSGSTSGTEVDNKCYGDVYNKTCNEGTRKEDYAYPRGGNYDSPDDFSSKSAATLTESATPPLSVLTPPPSPGPLLLPTPTPSTLSLRSLPLLHVHRLLPAQSSSPPYPPQVLSNHPSPPPLTTPRPFRRHPLPPPCLHPRHPSPPPPPTFPAWVLYFDGVDDYLAGPRLNNIRSVSMWVWVNSDQIQETQFLIDMRLSILNDPDLGNNEAYLGNSVAGQAFERMYVDGFMQHVLPAPVDWHWIEQVMDQWAHIHLELYADQVLNDDPMVMSSSQNWGFLKGRLASLYFWERSVPPKEINYLVTGANYSDYYPAEGLLAFYNIEEGHGWYLYDSLDMDDATRVAYALPYNNGPTWHLDDLSKDWPHIMSWHPTNFRFIPPPLNLPPFRPSPPPGISMWVYIDFNQPAGSDGPLYLIDGHNSYFSTGYIGPVWTEMYVDGEQRGIQWDYVPIGRWLHLHLQSDNPFIAQLKLMGPLNPGARRRLFSGASFVKGHLAEFYLWDRKLESYEIITMATVGFDFFDRRLEGLMGAYTMEEGNGDELHDSANQATPAINYGGSWLPDVPQASGWSNISLVPSPPAPPLPPSPPPPNPLPPPRPPPHPKLPPPLPPVPHTPPPPPPTHYVVEFDGVDDYLVLPPLEGVQGISQWVWRYADQPNSQHVLLDSGVVSVANTGVSDTWATWYANGAGPVPAAWDTIPVEEWIHLHMEAGASLSGVLHFMAAADPYWGTIKHPKCLRGKTSDIAVWSAVLPMDQVAQLPRGVDYVAGVPEDLAAYFKRGSQDNRMPDALSRHPDAELRFGPVWLDEPVPAPPSYPRPPPSPPISPFQPPAASPISPLRRPRPFLLRVHLLLRLRATASPSPLHLLHPHPLLAASPSLHLPIQPLNPH</sequence>